<dbReference type="STRING" id="137838.GCA_001458595_02353"/>
<accession>A0A2A7MIN3</accession>
<dbReference type="RefSeq" id="WP_058295142.1">
    <property type="nucleotide sequence ID" value="NZ_CAMRXJ010000044.1"/>
</dbReference>
<reference evidence="1 2" key="1">
    <citation type="submission" date="2017-10" db="EMBL/GenBank/DDBJ databases">
        <title>Effective Description of Clostridium neonatale sp. nov. linked to necrotizing enterocolitis in neonates and a clarification of species assignable to the genus Clostridium (Prazmowski 1880) emend. Lawson and Rainey 2016.</title>
        <authorList>
            <person name="Bernard K."/>
            <person name="Burdz T."/>
            <person name="Wiebe D."/>
            <person name="Balcewich B."/>
            <person name="Alfa M."/>
            <person name="Bernier A.-M."/>
        </authorList>
    </citation>
    <scope>NUCLEOTIDE SEQUENCE [LARGE SCALE GENOMIC DNA]</scope>
    <source>
        <strain evidence="1 2">LCDC99A005</strain>
    </source>
</reference>
<protein>
    <recommendedName>
        <fullName evidence="3">Suppressor of fused-like domain-containing protein</fullName>
    </recommendedName>
</protein>
<dbReference type="OrthoDB" id="4827574at2"/>
<name>A0A2A7MIN3_9CLOT</name>
<dbReference type="AlphaFoldDB" id="A0A2A7MIN3"/>
<evidence type="ECO:0008006" key="3">
    <source>
        <dbReference type="Google" id="ProtNLM"/>
    </source>
</evidence>
<keyword evidence="2" id="KW-1185">Reference proteome</keyword>
<proteinExistence type="predicted"/>
<dbReference type="EMBL" id="PDCJ01000001">
    <property type="protein sequence ID" value="PEG30978.1"/>
    <property type="molecule type" value="Genomic_DNA"/>
</dbReference>
<organism evidence="1 2">
    <name type="scientific">Clostridium neonatale</name>
    <dbReference type="NCBI Taxonomy" id="137838"/>
    <lineage>
        <taxon>Bacteria</taxon>
        <taxon>Bacillati</taxon>
        <taxon>Bacillota</taxon>
        <taxon>Clostridia</taxon>
        <taxon>Eubacteriales</taxon>
        <taxon>Clostridiaceae</taxon>
        <taxon>Clostridium</taxon>
    </lineage>
</organism>
<gene>
    <name evidence="1" type="ORF">CQ394_04440</name>
</gene>
<evidence type="ECO:0000313" key="1">
    <source>
        <dbReference type="EMBL" id="PEG30978.1"/>
    </source>
</evidence>
<dbReference type="Proteomes" id="UP000220840">
    <property type="component" value="Unassembled WGS sequence"/>
</dbReference>
<sequence>MKKCFKERIKAFWSKFIQDEAYIRKLIDNTDEIDKAYDYINDLLNIAFEEIYFEIGVNDEKKYELILTPEGSREKLFLLYEWYIRSNEELKDKWNFYYTRPRIKEGENFNINMYDINLIYEDVYIIPEIDFEQKRVNLKVYCEKLTTLNETERYNLFFILLDMYISEIYSMDFIGYIDFYEKSKDNILKKIELERNNIPKDEFDMLIEEEKEDDAGNQYLNYELNVEIFEKTSISMNKLKSYIDEVINQNKWKDYENPFDRFYSYHMQPSTESDYDMREDVIAGACLDISIINEYYNYSDKMYNRNYENGVVYGFLFFENININQNEVISVRINIEDEIVSLIEEHGIGKLIGGATGFYYSYMDFIIFDFKEFLKISKIVLNKYNFKEKGFKKFKREDKIIMFN</sequence>
<evidence type="ECO:0000313" key="2">
    <source>
        <dbReference type="Proteomes" id="UP000220840"/>
    </source>
</evidence>
<comment type="caution">
    <text evidence="1">The sequence shown here is derived from an EMBL/GenBank/DDBJ whole genome shotgun (WGS) entry which is preliminary data.</text>
</comment>